<evidence type="ECO:0000313" key="1">
    <source>
        <dbReference type="EMBL" id="KRY54783.1"/>
    </source>
</evidence>
<dbReference type="AlphaFoldDB" id="A0A0V1CZW6"/>
<dbReference type="EMBL" id="JYDI01000064">
    <property type="protein sequence ID" value="KRY54783.1"/>
    <property type="molecule type" value="Genomic_DNA"/>
</dbReference>
<proteinExistence type="predicted"/>
<name>A0A0V1CZW6_TRIBR</name>
<reference evidence="1 2" key="1">
    <citation type="submission" date="2015-01" db="EMBL/GenBank/DDBJ databases">
        <title>Evolution of Trichinella species and genotypes.</title>
        <authorList>
            <person name="Korhonen P.K."/>
            <person name="Edoardo P."/>
            <person name="Giuseppe L.R."/>
            <person name="Gasser R.B."/>
        </authorList>
    </citation>
    <scope>NUCLEOTIDE SEQUENCE [LARGE SCALE GENOMIC DNA]</scope>
    <source>
        <strain evidence="1">ISS120</strain>
    </source>
</reference>
<comment type="caution">
    <text evidence="1">The sequence shown here is derived from an EMBL/GenBank/DDBJ whole genome shotgun (WGS) entry which is preliminary data.</text>
</comment>
<protein>
    <submittedName>
        <fullName evidence="1">Uncharacterized protein</fullName>
    </submittedName>
</protein>
<evidence type="ECO:0000313" key="2">
    <source>
        <dbReference type="Proteomes" id="UP000054653"/>
    </source>
</evidence>
<sequence>MGFVSKFEIYSTYQSRRKNCTLLNYDCSSAAMLVDAENMQLMKWRPVDYHFFYDQLFCTFEGKFF</sequence>
<keyword evidence="2" id="KW-1185">Reference proteome</keyword>
<accession>A0A0V1CZW6</accession>
<dbReference type="Proteomes" id="UP000054653">
    <property type="component" value="Unassembled WGS sequence"/>
</dbReference>
<organism evidence="1 2">
    <name type="scientific">Trichinella britovi</name>
    <name type="common">Parasitic roundworm</name>
    <dbReference type="NCBI Taxonomy" id="45882"/>
    <lineage>
        <taxon>Eukaryota</taxon>
        <taxon>Metazoa</taxon>
        <taxon>Ecdysozoa</taxon>
        <taxon>Nematoda</taxon>
        <taxon>Enoplea</taxon>
        <taxon>Dorylaimia</taxon>
        <taxon>Trichinellida</taxon>
        <taxon>Trichinellidae</taxon>
        <taxon>Trichinella</taxon>
    </lineage>
</organism>
<gene>
    <name evidence="1" type="ORF">T03_9864</name>
</gene>
<dbReference type="STRING" id="45882.A0A0V1CZW6"/>